<dbReference type="InterPro" id="IPR023198">
    <property type="entry name" value="PGP-like_dom2"/>
</dbReference>
<dbReference type="InterPro" id="IPR041492">
    <property type="entry name" value="HAD_2"/>
</dbReference>
<dbReference type="Gene3D" id="3.40.50.1000">
    <property type="entry name" value="HAD superfamily/HAD-like"/>
    <property type="match status" value="1"/>
</dbReference>
<dbReference type="SFLD" id="SFLDS00003">
    <property type="entry name" value="Haloacid_Dehalogenase"/>
    <property type="match status" value="1"/>
</dbReference>
<dbReference type="InterPro" id="IPR023214">
    <property type="entry name" value="HAD_sf"/>
</dbReference>
<dbReference type="PRINTS" id="PR00413">
    <property type="entry name" value="HADHALOGNASE"/>
</dbReference>
<dbReference type="Gene3D" id="1.10.150.240">
    <property type="entry name" value="Putative phosphatase, domain 2"/>
    <property type="match status" value="1"/>
</dbReference>
<sequence length="237" mass="26986">MIKGAIFDLDGTLLNSMFVWNTVGENYLRSIGLEPDKDINETFKAMSLYQAACHYRKAYGITQSIDEIMAGVNKMIERYYRDELILKSGTEKLLSEMSEMGMSMCIATATDQYLVDAALKRCGIRQYFSEIFTCTSVAHGKDEPQIYREAAAYMGLGKDQVIIFEDALYAALTAKDDGFTIIGVYDSYEKEHERLRELCDFYMADFSPENRRKLFQFISSKENRPSLRMGRVKGGAV</sequence>
<dbReference type="Proteomes" id="UP000824091">
    <property type="component" value="Unassembled WGS sequence"/>
</dbReference>
<dbReference type="Pfam" id="PF13419">
    <property type="entry name" value="HAD_2"/>
    <property type="match status" value="1"/>
</dbReference>
<dbReference type="PANTHER" id="PTHR18901:SF38">
    <property type="entry name" value="PSEUDOURIDINE-5'-PHOSPHATASE"/>
    <property type="match status" value="1"/>
</dbReference>
<dbReference type="SUPFAM" id="SSF56784">
    <property type="entry name" value="HAD-like"/>
    <property type="match status" value="1"/>
</dbReference>
<reference evidence="1" key="2">
    <citation type="journal article" date="2021" name="PeerJ">
        <title>Extensive microbial diversity within the chicken gut microbiome revealed by metagenomics and culture.</title>
        <authorList>
            <person name="Gilroy R."/>
            <person name="Ravi A."/>
            <person name="Getino M."/>
            <person name="Pursley I."/>
            <person name="Horton D.L."/>
            <person name="Alikhan N.F."/>
            <person name="Baker D."/>
            <person name="Gharbi K."/>
            <person name="Hall N."/>
            <person name="Watson M."/>
            <person name="Adriaenssens E.M."/>
            <person name="Foster-Nyarko E."/>
            <person name="Jarju S."/>
            <person name="Secka A."/>
            <person name="Antonio M."/>
            <person name="Oren A."/>
            <person name="Chaudhuri R.R."/>
            <person name="La Ragione R."/>
            <person name="Hildebrand F."/>
            <person name="Pallen M.J."/>
        </authorList>
    </citation>
    <scope>NUCLEOTIDE SEQUENCE</scope>
    <source>
        <strain evidence="1">11300</strain>
    </source>
</reference>
<name>A0A9D1L7C6_9FIRM</name>
<gene>
    <name evidence="1" type="ORF">IAD16_00550</name>
</gene>
<evidence type="ECO:0000313" key="2">
    <source>
        <dbReference type="Proteomes" id="UP000824091"/>
    </source>
</evidence>
<evidence type="ECO:0000313" key="1">
    <source>
        <dbReference type="EMBL" id="HIU26855.1"/>
    </source>
</evidence>
<dbReference type="PANTHER" id="PTHR18901">
    <property type="entry name" value="2-DEOXYGLUCOSE-6-PHOSPHATE PHOSPHATASE 2"/>
    <property type="match status" value="1"/>
</dbReference>
<proteinExistence type="predicted"/>
<dbReference type="InterPro" id="IPR036412">
    <property type="entry name" value="HAD-like_sf"/>
</dbReference>
<reference evidence="1" key="1">
    <citation type="submission" date="2020-10" db="EMBL/GenBank/DDBJ databases">
        <authorList>
            <person name="Gilroy R."/>
        </authorList>
    </citation>
    <scope>NUCLEOTIDE SEQUENCE</scope>
    <source>
        <strain evidence="1">11300</strain>
    </source>
</reference>
<organism evidence="1 2">
    <name type="scientific">Candidatus Fimisoma avicola</name>
    <dbReference type="NCBI Taxonomy" id="2840826"/>
    <lineage>
        <taxon>Bacteria</taxon>
        <taxon>Bacillati</taxon>
        <taxon>Bacillota</taxon>
        <taxon>Clostridia</taxon>
        <taxon>Eubacteriales</taxon>
        <taxon>Candidatus Fimisoma</taxon>
    </lineage>
</organism>
<dbReference type="EMBL" id="DVMO01000006">
    <property type="protein sequence ID" value="HIU26855.1"/>
    <property type="molecule type" value="Genomic_DNA"/>
</dbReference>
<comment type="caution">
    <text evidence="1">The sequence shown here is derived from an EMBL/GenBank/DDBJ whole genome shotgun (WGS) entry which is preliminary data.</text>
</comment>
<protein>
    <submittedName>
        <fullName evidence="1">HAD family phosphatase</fullName>
    </submittedName>
</protein>
<dbReference type="AlphaFoldDB" id="A0A9D1L7C6"/>
<accession>A0A9D1L7C6</accession>
<dbReference type="GO" id="GO:0016791">
    <property type="term" value="F:phosphatase activity"/>
    <property type="evidence" value="ECO:0007669"/>
    <property type="project" value="TreeGrafter"/>
</dbReference>
<dbReference type="NCBIfam" id="TIGR01509">
    <property type="entry name" value="HAD-SF-IA-v3"/>
    <property type="match status" value="1"/>
</dbReference>
<dbReference type="SFLD" id="SFLDG01129">
    <property type="entry name" value="C1.5:_HAD__Beta-PGM__Phosphata"/>
    <property type="match status" value="1"/>
</dbReference>
<dbReference type="InterPro" id="IPR006439">
    <property type="entry name" value="HAD-SF_hydro_IA"/>
</dbReference>